<dbReference type="InterPro" id="IPR028037">
    <property type="entry name" value="Antitoxin_Rv0909/MT0933"/>
</dbReference>
<proteinExistence type="predicted"/>
<gene>
    <name evidence="1" type="ORF">ACFSCS_02195</name>
</gene>
<protein>
    <submittedName>
        <fullName evidence="1">Antitoxin</fullName>
    </submittedName>
</protein>
<accession>A0ABW4RSI8</accession>
<dbReference type="EMBL" id="JBHUFZ010000005">
    <property type="protein sequence ID" value="MFD1888995.1"/>
    <property type="molecule type" value="Genomic_DNA"/>
</dbReference>
<organism evidence="1 2">
    <name type="scientific">Luteococcus peritonei</name>
    <dbReference type="NCBI Taxonomy" id="88874"/>
    <lineage>
        <taxon>Bacteria</taxon>
        <taxon>Bacillati</taxon>
        <taxon>Actinomycetota</taxon>
        <taxon>Actinomycetes</taxon>
        <taxon>Propionibacteriales</taxon>
        <taxon>Propionibacteriaceae</taxon>
        <taxon>Luteococcus</taxon>
    </lineage>
</organism>
<dbReference type="Proteomes" id="UP001597326">
    <property type="component" value="Unassembled WGS sequence"/>
</dbReference>
<dbReference type="Pfam" id="PF14013">
    <property type="entry name" value="MT0933_antitox"/>
    <property type="match status" value="1"/>
</dbReference>
<reference evidence="2" key="1">
    <citation type="journal article" date="2019" name="Int. J. Syst. Evol. Microbiol.">
        <title>The Global Catalogue of Microorganisms (GCM) 10K type strain sequencing project: providing services to taxonomists for standard genome sequencing and annotation.</title>
        <authorList>
            <consortium name="The Broad Institute Genomics Platform"/>
            <consortium name="The Broad Institute Genome Sequencing Center for Infectious Disease"/>
            <person name="Wu L."/>
            <person name="Ma J."/>
        </authorList>
    </citation>
    <scope>NUCLEOTIDE SEQUENCE [LARGE SCALE GENOMIC DNA]</scope>
    <source>
        <strain evidence="2">CAIM 431</strain>
    </source>
</reference>
<comment type="caution">
    <text evidence="1">The sequence shown here is derived from an EMBL/GenBank/DDBJ whole genome shotgun (WGS) entry which is preliminary data.</text>
</comment>
<keyword evidence="2" id="KW-1185">Reference proteome</keyword>
<dbReference type="RefSeq" id="WP_343874958.1">
    <property type="nucleotide sequence ID" value="NZ_BAAAIX010000028.1"/>
</dbReference>
<evidence type="ECO:0000313" key="1">
    <source>
        <dbReference type="EMBL" id="MFD1888995.1"/>
    </source>
</evidence>
<sequence length="70" mass="7252">MGLLDKAKEALSGDEGSLIDKAKDAVNANQDKVDAGVDKAGDAFDARTGGKYADKVDQGQDAVKNRTGNL</sequence>
<evidence type="ECO:0000313" key="2">
    <source>
        <dbReference type="Proteomes" id="UP001597326"/>
    </source>
</evidence>
<name>A0ABW4RSI8_9ACTN</name>